<accession>A0ABY3X5S5</accession>
<evidence type="ECO:0000313" key="2">
    <source>
        <dbReference type="Proteomes" id="UP000829542"/>
    </source>
</evidence>
<organism evidence="1 2">
    <name type="scientific">Ignatzschineria rhizosphaerae</name>
    <dbReference type="NCBI Taxonomy" id="2923279"/>
    <lineage>
        <taxon>Bacteria</taxon>
        <taxon>Pseudomonadati</taxon>
        <taxon>Pseudomonadota</taxon>
        <taxon>Gammaproteobacteria</taxon>
        <taxon>Cardiobacteriales</taxon>
        <taxon>Ignatzschineriaceae</taxon>
        <taxon>Ignatzschineria</taxon>
    </lineage>
</organism>
<dbReference type="Proteomes" id="UP000829542">
    <property type="component" value="Chromosome"/>
</dbReference>
<dbReference type="RefSeq" id="WP_242152008.1">
    <property type="nucleotide sequence ID" value="NZ_CP093379.1"/>
</dbReference>
<evidence type="ECO:0000313" key="1">
    <source>
        <dbReference type="EMBL" id="UNM97116.1"/>
    </source>
</evidence>
<protein>
    <recommendedName>
        <fullName evidence="3">C2H2-type domain-containing protein</fullName>
    </recommendedName>
</protein>
<sequence>MIKVEIFSEDLADIKLVNEYWGQDEDGKFIVKTSNLLPFKDIKTLPKLLDYILSISKAWNDKYSCPSCGEPFLCTSRTDSQSSFKHHRDCKECEIRKKDALLQRKQKEQLLLQQRIATRIEHNAKIRYDYSKIPVHIKLLLIGLSKALTSSSISNGFKVDECTELAPTGKEIFAIIKKLIAEGVIIDSPSKANSNAYVLNDDKSLSYYYYYVTYVFVPDKAGTPISDTIRLLRQRRITPCDKIYQVWLDIATSDCMAYFEMQNSHHGLEIHEDDYQKINNLIRTSLEKYSMSEVWSIIWRIVRDAAALSTRSYYNKDKASKTLLGKLQRLLDLILKNEASTMPWNRSQGSSVSILSQFFYELFEIDEYTPAEQVKLIFSKKDQIEDFSETHSKSMYILQQAVEYNIEKDVLNSFADLIRKGETIDATLDFIMHNYSLG</sequence>
<reference evidence="1 2" key="1">
    <citation type="submission" date="2022-03" db="EMBL/GenBank/DDBJ databases">
        <title>Ignatzschineria rhizosphaerae HR5S32.</title>
        <authorList>
            <person name="Sun J.Q."/>
            <person name="Feng J.Y."/>
        </authorList>
    </citation>
    <scope>NUCLEOTIDE SEQUENCE [LARGE SCALE GENOMIC DNA]</scope>
    <source>
        <strain evidence="1 2">HR5S32</strain>
    </source>
</reference>
<proteinExistence type="predicted"/>
<keyword evidence="2" id="KW-1185">Reference proteome</keyword>
<dbReference type="EMBL" id="CP093379">
    <property type="protein sequence ID" value="UNM97116.1"/>
    <property type="molecule type" value="Genomic_DNA"/>
</dbReference>
<evidence type="ECO:0008006" key="3">
    <source>
        <dbReference type="Google" id="ProtNLM"/>
    </source>
</evidence>
<name>A0ABY3X5S5_9GAMM</name>
<gene>
    <name evidence="1" type="ORF">MMG00_04515</name>
</gene>